<feature type="domain" description="Gfo/Idh/MocA-like oxidoreductase N-terminal" evidence="4">
    <location>
        <begin position="3"/>
        <end position="123"/>
    </location>
</feature>
<comment type="caution">
    <text evidence="6">The sequence shown here is derived from an EMBL/GenBank/DDBJ whole genome shotgun (WGS) entry which is preliminary data.</text>
</comment>
<dbReference type="EC" id="1.1.1.18" evidence="3"/>
<keyword evidence="7" id="KW-1185">Reference proteome</keyword>
<dbReference type="Pfam" id="PF22725">
    <property type="entry name" value="GFO_IDH_MocA_C3"/>
    <property type="match status" value="1"/>
</dbReference>
<comment type="function">
    <text evidence="3">Involved in the oxidation of myo-inositol (MI) to 2-keto-myo-inositol (2KMI or 2-inosose).</text>
</comment>
<dbReference type="Proteomes" id="UP001157126">
    <property type="component" value="Unassembled WGS sequence"/>
</dbReference>
<dbReference type="Gene3D" id="3.30.360.10">
    <property type="entry name" value="Dihydrodipicolinate Reductase, domain 2"/>
    <property type="match status" value="1"/>
</dbReference>
<dbReference type="SUPFAM" id="SSF51735">
    <property type="entry name" value="NAD(P)-binding Rossmann-fold domains"/>
    <property type="match status" value="1"/>
</dbReference>
<evidence type="ECO:0000256" key="1">
    <source>
        <dbReference type="ARBA" id="ARBA00023002"/>
    </source>
</evidence>
<organism evidence="6 7">
    <name type="scientific">Mobilicoccus caccae</name>
    <dbReference type="NCBI Taxonomy" id="1859295"/>
    <lineage>
        <taxon>Bacteria</taxon>
        <taxon>Bacillati</taxon>
        <taxon>Actinomycetota</taxon>
        <taxon>Actinomycetes</taxon>
        <taxon>Micrococcales</taxon>
        <taxon>Dermatophilaceae</taxon>
        <taxon>Mobilicoccus</taxon>
    </lineage>
</organism>
<accession>A0ABQ6IUU8</accession>
<sequence length="334" mass="36689">MALRIGMIGPGGMGQAHLDRIRTVIAGGEIAGVSDIAADNVATVSEKYGVTGFASSEELIASPEVDAIMICSHGPGHEPDVIAAIEAGKPVFCEKPLTPTADAALRIMEAEQKAGRRLVTVGFMRRFDRSYREMKALLDSGEVGETLIVHNRHRNPTVPAHYTWDMAINDTAIHEIDTMRWLLEEEIVSVRVDKPKKTSHRFEHLQDPLMVIMQSESGVWIDDEVFVNNQHSYDIQCEAVAELGTIRLSDQHAIERTGTLGRFNTLTMDHNQRFYGAFVTEVQEWITAAARGEHTGSTTWDGYAAACVCDAGVRALETDGPVAVEMIDKPALYS</sequence>
<evidence type="ECO:0000259" key="4">
    <source>
        <dbReference type="Pfam" id="PF01408"/>
    </source>
</evidence>
<protein>
    <recommendedName>
        <fullName evidence="3">Inositol 2-dehydrogenase</fullName>
        <ecNumber evidence="3">1.1.1.18</ecNumber>
    </recommendedName>
    <alternativeName>
        <fullName evidence="3">Myo-inositol 2-dehydrogenase</fullName>
        <shortName evidence="3">MI 2-dehydrogenase</shortName>
    </alternativeName>
</protein>
<dbReference type="InterPro" id="IPR036291">
    <property type="entry name" value="NAD(P)-bd_dom_sf"/>
</dbReference>
<keyword evidence="2 3" id="KW-0520">NAD</keyword>
<comment type="similarity">
    <text evidence="3">Belongs to the Gfo/Idh/MocA family.</text>
</comment>
<proteinExistence type="inferred from homology"/>
<gene>
    <name evidence="3 6" type="primary">iolG</name>
    <name evidence="6" type="ORF">GCM10025883_37540</name>
</gene>
<comment type="subunit">
    <text evidence="3">Homotetramer.</text>
</comment>
<dbReference type="PANTHER" id="PTHR43593">
    <property type="match status" value="1"/>
</dbReference>
<name>A0ABQ6IUU8_9MICO</name>
<dbReference type="SUPFAM" id="SSF55347">
    <property type="entry name" value="Glyceraldehyde-3-phosphate dehydrogenase-like, C-terminal domain"/>
    <property type="match status" value="1"/>
</dbReference>
<dbReference type="InterPro" id="IPR050424">
    <property type="entry name" value="Gfo-Idh-MocA_inositol_DH"/>
</dbReference>
<dbReference type="Gene3D" id="3.40.50.720">
    <property type="entry name" value="NAD(P)-binding Rossmann-like Domain"/>
    <property type="match status" value="1"/>
</dbReference>
<feature type="domain" description="GFO/IDH/MocA-like oxidoreductase" evidence="5">
    <location>
        <begin position="131"/>
        <end position="247"/>
    </location>
</feature>
<comment type="catalytic activity">
    <reaction evidence="3">
        <text>myo-inositol + NAD(+) = scyllo-inosose + NADH + H(+)</text>
        <dbReference type="Rhea" id="RHEA:16949"/>
        <dbReference type="ChEBI" id="CHEBI:15378"/>
        <dbReference type="ChEBI" id="CHEBI:17268"/>
        <dbReference type="ChEBI" id="CHEBI:17811"/>
        <dbReference type="ChEBI" id="CHEBI:57540"/>
        <dbReference type="ChEBI" id="CHEBI:57945"/>
        <dbReference type="EC" id="1.1.1.18"/>
    </reaction>
</comment>
<reference evidence="7" key="1">
    <citation type="journal article" date="2019" name="Int. J. Syst. Evol. Microbiol.">
        <title>The Global Catalogue of Microorganisms (GCM) 10K type strain sequencing project: providing services to taxonomists for standard genome sequencing and annotation.</title>
        <authorList>
            <consortium name="The Broad Institute Genomics Platform"/>
            <consortium name="The Broad Institute Genome Sequencing Center for Infectious Disease"/>
            <person name="Wu L."/>
            <person name="Ma J."/>
        </authorList>
    </citation>
    <scope>NUCLEOTIDE SEQUENCE [LARGE SCALE GENOMIC DNA]</scope>
    <source>
        <strain evidence="7">NBRC 113072</strain>
    </source>
</reference>
<dbReference type="EMBL" id="BSUO01000001">
    <property type="protein sequence ID" value="GMA41709.1"/>
    <property type="molecule type" value="Genomic_DNA"/>
</dbReference>
<dbReference type="InterPro" id="IPR055170">
    <property type="entry name" value="GFO_IDH_MocA-like_dom"/>
</dbReference>
<dbReference type="RefSeq" id="WP_284305233.1">
    <property type="nucleotide sequence ID" value="NZ_BSUO01000001.1"/>
</dbReference>
<dbReference type="InterPro" id="IPR000683">
    <property type="entry name" value="Gfo/Idh/MocA-like_OxRdtase_N"/>
</dbReference>
<keyword evidence="1 3" id="KW-0560">Oxidoreductase</keyword>
<dbReference type="PANTHER" id="PTHR43593:SF1">
    <property type="entry name" value="INOSITOL 2-DEHYDROGENASE"/>
    <property type="match status" value="1"/>
</dbReference>
<dbReference type="HAMAP" id="MF_01671">
    <property type="entry name" value="IolG"/>
    <property type="match status" value="1"/>
</dbReference>
<evidence type="ECO:0000313" key="6">
    <source>
        <dbReference type="EMBL" id="GMA41709.1"/>
    </source>
</evidence>
<evidence type="ECO:0000256" key="3">
    <source>
        <dbReference type="HAMAP-Rule" id="MF_01671"/>
    </source>
</evidence>
<evidence type="ECO:0000313" key="7">
    <source>
        <dbReference type="Proteomes" id="UP001157126"/>
    </source>
</evidence>
<evidence type="ECO:0000256" key="2">
    <source>
        <dbReference type="ARBA" id="ARBA00023027"/>
    </source>
</evidence>
<evidence type="ECO:0000259" key="5">
    <source>
        <dbReference type="Pfam" id="PF22725"/>
    </source>
</evidence>
<dbReference type="Pfam" id="PF01408">
    <property type="entry name" value="GFO_IDH_MocA"/>
    <property type="match status" value="1"/>
</dbReference>
<dbReference type="InterPro" id="IPR023794">
    <property type="entry name" value="MI/DCI_dehydrogenase"/>
</dbReference>